<gene>
    <name evidence="2" type="ORF">GM661_12940</name>
</gene>
<dbReference type="InterPro" id="IPR036551">
    <property type="entry name" value="Flavin_trans-like"/>
</dbReference>
<sequence>MVEVSKELIKTIVLELIEGLKGIKDKKRVLIVYTGGEIGFKKSLAQIKQLDRLFEIEWEIVLSETAKEILDIQLLKDILAIDKIAEKDIFTHLNNFDLVLVPVLTRNSAAKIASHMTDTLATNIIFKAILIGTPVVAAQNAADLTDPVLMKLGVDHIPQAVLNKNKEYLALLRDYGICLVDVSKLTVEVEYIFSGNTNSSLPNSVFLDKSLLTYSDINKLDSSNKKILVKTDTIITPYARELAASKGLIICMQQE</sequence>
<dbReference type="AlphaFoldDB" id="A0A8A7KAG5"/>
<dbReference type="GO" id="GO:0003824">
    <property type="term" value="F:catalytic activity"/>
    <property type="evidence" value="ECO:0007669"/>
    <property type="project" value="InterPro"/>
</dbReference>
<keyword evidence="3" id="KW-1185">Reference proteome</keyword>
<reference evidence="2" key="1">
    <citation type="submission" date="2019-12" db="EMBL/GenBank/DDBJ databases">
        <authorList>
            <person name="zhang j."/>
            <person name="sun C.M."/>
        </authorList>
    </citation>
    <scope>NUCLEOTIDE SEQUENCE</scope>
    <source>
        <strain evidence="2">NS-1</strain>
    </source>
</reference>
<dbReference type="Pfam" id="PF02441">
    <property type="entry name" value="Flavoprotein"/>
    <property type="match status" value="1"/>
</dbReference>
<accession>A0A8A7KAG5</accession>
<proteinExistence type="predicted"/>
<dbReference type="EMBL" id="CP046640">
    <property type="protein sequence ID" value="QTL98803.1"/>
    <property type="molecule type" value="Genomic_DNA"/>
</dbReference>
<dbReference type="InterPro" id="IPR003382">
    <property type="entry name" value="Flavoprotein"/>
</dbReference>
<evidence type="ECO:0000259" key="1">
    <source>
        <dbReference type="Pfam" id="PF02441"/>
    </source>
</evidence>
<evidence type="ECO:0000313" key="3">
    <source>
        <dbReference type="Proteomes" id="UP000665020"/>
    </source>
</evidence>
<evidence type="ECO:0000313" key="2">
    <source>
        <dbReference type="EMBL" id="QTL98803.1"/>
    </source>
</evidence>
<feature type="domain" description="Flavoprotein" evidence="1">
    <location>
        <begin position="27"/>
        <end position="146"/>
    </location>
</feature>
<dbReference type="Gene3D" id="3.40.50.1950">
    <property type="entry name" value="Flavin prenyltransferase-like"/>
    <property type="match status" value="1"/>
</dbReference>
<dbReference type="Proteomes" id="UP000665020">
    <property type="component" value="Chromosome"/>
</dbReference>
<protein>
    <recommendedName>
        <fullName evidence="1">Flavoprotein domain-containing protein</fullName>
    </recommendedName>
</protein>
<organism evidence="2 3">
    <name type="scientific">Iocasia fonsfrigidae</name>
    <dbReference type="NCBI Taxonomy" id="2682810"/>
    <lineage>
        <taxon>Bacteria</taxon>
        <taxon>Bacillati</taxon>
        <taxon>Bacillota</taxon>
        <taxon>Clostridia</taxon>
        <taxon>Halanaerobiales</taxon>
        <taxon>Halanaerobiaceae</taxon>
        <taxon>Iocasia</taxon>
    </lineage>
</organism>
<name>A0A8A7KAG5_9FIRM</name>
<dbReference type="RefSeq" id="WP_230867200.1">
    <property type="nucleotide sequence ID" value="NZ_CP046640.1"/>
</dbReference>
<dbReference type="SUPFAM" id="SSF52507">
    <property type="entry name" value="Homo-oligomeric flavin-containing Cys decarboxylases, HFCD"/>
    <property type="match status" value="1"/>
</dbReference>
<dbReference type="KEGG" id="ifn:GM661_12940"/>